<sequence length="136" mass="15837">MSKKKKIIIFILIIVAIIFWAIAKFNVELDEVDGEGKFLKDVTSPTKEYKAIAYIMNDGGPTVRAQLRVGIDSYGPAERSFDDKTIYWDIDAENKNDPDIKWIDNHTVSINGIKVDIYNEDTYYNWRDHYPQEKEK</sequence>
<dbReference type="RefSeq" id="WP_113765799.1">
    <property type="nucleotide sequence ID" value="NZ_LVYK01000036.1"/>
</dbReference>
<accession>A0AAX1QA94</accession>
<dbReference type="EMBL" id="LVYK01000036">
    <property type="protein sequence ID" value="RAS75505.1"/>
    <property type="molecule type" value="Genomic_DNA"/>
</dbReference>
<keyword evidence="1" id="KW-1133">Transmembrane helix</keyword>
<keyword evidence="2" id="KW-0614">Plasmid</keyword>
<evidence type="ECO:0008006" key="4">
    <source>
        <dbReference type="Google" id="ProtNLM"/>
    </source>
</evidence>
<dbReference type="AlphaFoldDB" id="A0AAX1QA94"/>
<comment type="caution">
    <text evidence="2">The sequence shown here is derived from an EMBL/GenBank/DDBJ whole genome shotgun (WGS) entry which is preliminary data.</text>
</comment>
<dbReference type="InterPro" id="IPR035406">
    <property type="entry name" value="DUF5412"/>
</dbReference>
<evidence type="ECO:0000313" key="3">
    <source>
        <dbReference type="Proteomes" id="UP000250174"/>
    </source>
</evidence>
<geneLocation type="plasmid" evidence="2">
    <name>pBEH1</name>
</geneLocation>
<evidence type="ECO:0000256" key="1">
    <source>
        <dbReference type="SAM" id="Phobius"/>
    </source>
</evidence>
<reference evidence="2 3" key="1">
    <citation type="submission" date="2016-03" db="EMBL/GenBank/DDBJ databases">
        <title>Comparison of Bacillus endophyticus and B. anthracis characteristics using whole genome sequence analysis and microbiological techniques.</title>
        <authorList>
            <person name="Lekota K.E."/>
            <person name="Mafofo J."/>
            <person name="Rees J."/>
            <person name="Muchadeyi F.C."/>
            <person name="Madoroba E."/>
            <person name="Van Heerden H."/>
        </authorList>
    </citation>
    <scope>NUCLEOTIDE SEQUENCE [LARGE SCALE GENOMIC DNA]</scope>
    <source>
        <strain evidence="2 3">3631_10C</strain>
        <plasmid evidence="2">pBEH1</plasmid>
    </source>
</reference>
<keyword evidence="1" id="KW-0472">Membrane</keyword>
<proteinExistence type="predicted"/>
<dbReference type="Proteomes" id="UP000250174">
    <property type="component" value="Unassembled WGS sequence"/>
</dbReference>
<keyword evidence="1" id="KW-0812">Transmembrane</keyword>
<gene>
    <name evidence="2" type="ORF">A3864_16050</name>
</gene>
<name>A0AAX1QA94_9BACI</name>
<protein>
    <recommendedName>
        <fullName evidence="4">DUF5412 domain-containing protein</fullName>
    </recommendedName>
</protein>
<evidence type="ECO:0000313" key="2">
    <source>
        <dbReference type="EMBL" id="RAS75505.1"/>
    </source>
</evidence>
<dbReference type="Pfam" id="PF17428">
    <property type="entry name" value="DUF5412"/>
    <property type="match status" value="1"/>
</dbReference>
<organism evidence="2 3">
    <name type="scientific">Priestia endophytica</name>
    <dbReference type="NCBI Taxonomy" id="135735"/>
    <lineage>
        <taxon>Bacteria</taxon>
        <taxon>Bacillati</taxon>
        <taxon>Bacillota</taxon>
        <taxon>Bacilli</taxon>
        <taxon>Bacillales</taxon>
        <taxon>Bacillaceae</taxon>
        <taxon>Priestia</taxon>
    </lineage>
</organism>
<feature type="transmembrane region" description="Helical" evidence="1">
    <location>
        <begin position="7"/>
        <end position="23"/>
    </location>
</feature>